<accession>A0A511BPL9</accession>
<comment type="caution">
    <text evidence="3">The sequence shown here is derived from an EMBL/GenBank/DDBJ whole genome shotgun (WGS) entry which is preliminary data.</text>
</comment>
<evidence type="ECO:0000259" key="2">
    <source>
        <dbReference type="PROSITE" id="PS51123"/>
    </source>
</evidence>
<dbReference type="RefSeq" id="WP_186807694.1">
    <property type="nucleotide sequence ID" value="NZ_BJVC01000002.1"/>
</dbReference>
<sequence>MRRLTVMLSVSAFAGLASCSGGPDRDRYPVFFEPASTTLSATAQGIVDKAARDARDTHAKTVEVIGHAGAHGNLSADELLAVERAKIVASALHQAGVGEAQITQIALPPANNQDAAVASRVVTIEVDPDVP</sequence>
<reference evidence="3 4" key="1">
    <citation type="submission" date="2019-07" db="EMBL/GenBank/DDBJ databases">
        <title>Whole genome shotgun sequence of Swaminathania salitolerans NBRC 104436.</title>
        <authorList>
            <person name="Hosoyama A."/>
            <person name="Uohara A."/>
            <person name="Ohji S."/>
            <person name="Ichikawa N."/>
        </authorList>
    </citation>
    <scope>NUCLEOTIDE SEQUENCE [LARGE SCALE GENOMIC DNA]</scope>
    <source>
        <strain evidence="3 4">NBRC 104436</strain>
    </source>
</reference>
<evidence type="ECO:0000313" key="3">
    <source>
        <dbReference type="EMBL" id="GEL02032.1"/>
    </source>
</evidence>
<evidence type="ECO:0000313" key="4">
    <source>
        <dbReference type="Proteomes" id="UP000321405"/>
    </source>
</evidence>
<dbReference type="EMBL" id="BJVC01000002">
    <property type="protein sequence ID" value="GEL02032.1"/>
    <property type="molecule type" value="Genomic_DNA"/>
</dbReference>
<dbReference type="Proteomes" id="UP000321405">
    <property type="component" value="Unassembled WGS sequence"/>
</dbReference>
<dbReference type="SUPFAM" id="SSF103088">
    <property type="entry name" value="OmpA-like"/>
    <property type="match status" value="1"/>
</dbReference>
<protein>
    <recommendedName>
        <fullName evidence="2">OmpA-like domain-containing protein</fullName>
    </recommendedName>
</protein>
<dbReference type="AlphaFoldDB" id="A0A511BPL9"/>
<dbReference type="Gene3D" id="3.30.1330.60">
    <property type="entry name" value="OmpA-like domain"/>
    <property type="match status" value="1"/>
</dbReference>
<organism evidence="3 4">
    <name type="scientific">Swaminathania salitolerans</name>
    <dbReference type="NCBI Taxonomy" id="182838"/>
    <lineage>
        <taxon>Bacteria</taxon>
        <taxon>Pseudomonadati</taxon>
        <taxon>Pseudomonadota</taxon>
        <taxon>Alphaproteobacteria</taxon>
        <taxon>Acetobacterales</taxon>
        <taxon>Acetobacteraceae</taxon>
        <taxon>Swaminathania</taxon>
    </lineage>
</organism>
<dbReference type="Pfam" id="PF00691">
    <property type="entry name" value="OmpA"/>
    <property type="match status" value="1"/>
</dbReference>
<keyword evidence="1" id="KW-0472">Membrane</keyword>
<keyword evidence="4" id="KW-1185">Reference proteome</keyword>
<proteinExistence type="predicted"/>
<gene>
    <name evidence="3" type="ORF">SSA02_11950</name>
</gene>
<dbReference type="InterPro" id="IPR006665">
    <property type="entry name" value="OmpA-like"/>
</dbReference>
<dbReference type="PROSITE" id="PS51257">
    <property type="entry name" value="PROKAR_LIPOPROTEIN"/>
    <property type="match status" value="1"/>
</dbReference>
<name>A0A511BPL9_9PROT</name>
<dbReference type="GO" id="GO:0016020">
    <property type="term" value="C:membrane"/>
    <property type="evidence" value="ECO:0007669"/>
    <property type="project" value="UniProtKB-UniRule"/>
</dbReference>
<evidence type="ECO:0000256" key="1">
    <source>
        <dbReference type="PROSITE-ProRule" id="PRU00473"/>
    </source>
</evidence>
<dbReference type="PROSITE" id="PS51123">
    <property type="entry name" value="OMPA_2"/>
    <property type="match status" value="1"/>
</dbReference>
<feature type="domain" description="OmpA-like" evidence="2">
    <location>
        <begin position="19"/>
        <end position="130"/>
    </location>
</feature>
<dbReference type="InterPro" id="IPR036737">
    <property type="entry name" value="OmpA-like_sf"/>
</dbReference>